<gene>
    <name evidence="2" type="ORF">ORY91_001624</name>
    <name evidence="3" type="ORF">V9W64_05780</name>
</gene>
<dbReference type="InterPro" id="IPR029058">
    <property type="entry name" value="AB_hydrolase_fold"/>
</dbReference>
<reference evidence="3" key="2">
    <citation type="submission" date="2024-02" db="EMBL/GenBank/DDBJ databases">
        <title>Neisseria leonii sp. nov.</title>
        <authorList>
            <person name="Boutroux M."/>
            <person name="Favre-Rochex S."/>
            <person name="Gorgette O."/>
            <person name="Touak G."/>
            <person name="Muhle E."/>
            <person name="Chesneau O."/>
            <person name="Clermont D."/>
            <person name="Rahi P."/>
        </authorList>
    </citation>
    <scope>NUCLEOTIDE SEQUENCE</scope>
    <source>
        <strain evidence="3">51.81</strain>
    </source>
</reference>
<proteinExistence type="predicted"/>
<dbReference type="AlphaFoldDB" id="A0A9X4E274"/>
<dbReference type="GO" id="GO:0016787">
    <property type="term" value="F:hydrolase activity"/>
    <property type="evidence" value="ECO:0007669"/>
    <property type="project" value="UniProtKB-KW"/>
</dbReference>
<dbReference type="Proteomes" id="UP001149607">
    <property type="component" value="Chromosome"/>
</dbReference>
<dbReference type="EMBL" id="JAPQFL010000004">
    <property type="protein sequence ID" value="MDD9328205.1"/>
    <property type="molecule type" value="Genomic_DNA"/>
</dbReference>
<dbReference type="Gene3D" id="3.40.50.1820">
    <property type="entry name" value="alpha/beta hydrolase"/>
    <property type="match status" value="1"/>
</dbReference>
<dbReference type="InterPro" id="IPR050261">
    <property type="entry name" value="FrsA_esterase"/>
</dbReference>
<dbReference type="PANTHER" id="PTHR22946">
    <property type="entry name" value="DIENELACTONE HYDROLASE DOMAIN-CONTAINING PROTEIN-RELATED"/>
    <property type="match status" value="1"/>
</dbReference>
<reference evidence="2" key="1">
    <citation type="submission" date="2022-10" db="EMBL/GenBank/DDBJ databases">
        <authorList>
            <person name="Boutroux M."/>
        </authorList>
    </citation>
    <scope>NUCLEOTIDE SEQUENCE</scope>
    <source>
        <strain evidence="2">51.81</strain>
    </source>
</reference>
<dbReference type="EMBL" id="CP146598">
    <property type="protein sequence ID" value="WWY02251.1"/>
    <property type="molecule type" value="Genomic_DNA"/>
</dbReference>
<keyword evidence="2" id="KW-0378">Hydrolase</keyword>
<dbReference type="RefSeq" id="WP_274585302.1">
    <property type="nucleotide sequence ID" value="NZ_CP145811.1"/>
</dbReference>
<keyword evidence="4" id="KW-1185">Reference proteome</keyword>
<evidence type="ECO:0000259" key="1">
    <source>
        <dbReference type="Pfam" id="PF01738"/>
    </source>
</evidence>
<dbReference type="Pfam" id="PF01738">
    <property type="entry name" value="DLH"/>
    <property type="match status" value="1"/>
</dbReference>
<name>A0A9X4E274_9NEIS</name>
<evidence type="ECO:0000313" key="4">
    <source>
        <dbReference type="Proteomes" id="UP001149607"/>
    </source>
</evidence>
<feature type="domain" description="Dienelactone hydrolase" evidence="1">
    <location>
        <begin position="28"/>
        <end position="243"/>
    </location>
</feature>
<evidence type="ECO:0000313" key="3">
    <source>
        <dbReference type="EMBL" id="WWY02251.1"/>
    </source>
</evidence>
<dbReference type="EC" id="3.1.-.-" evidence="3"/>
<organism evidence="2">
    <name type="scientific">Neisseria leonii</name>
    <dbReference type="NCBI Taxonomy" id="2995413"/>
    <lineage>
        <taxon>Bacteria</taxon>
        <taxon>Pseudomonadati</taxon>
        <taxon>Pseudomonadota</taxon>
        <taxon>Betaproteobacteria</taxon>
        <taxon>Neisseriales</taxon>
        <taxon>Neisseriaceae</taxon>
        <taxon>Neisseria</taxon>
    </lineage>
</organism>
<evidence type="ECO:0000313" key="2">
    <source>
        <dbReference type="EMBL" id="MDD9328205.1"/>
    </source>
</evidence>
<dbReference type="PANTHER" id="PTHR22946:SF0">
    <property type="entry name" value="DIENELACTONE HYDROLASE DOMAIN-CONTAINING PROTEIN"/>
    <property type="match status" value="1"/>
</dbReference>
<dbReference type="InterPro" id="IPR002925">
    <property type="entry name" value="Dienelactn_hydro"/>
</dbReference>
<sequence length="245" mass="25932">MANRIITETLSYTDSQGVTLHSHFCRPADAAAELSGVLVAPEWWGLSGHAKQAAERLAEAGYAALAADLYGGARLTDDAAVAAAEMNYLLDNPAVLEERTRLAYETLAARPEVNALSLGAAGFCFGGKVVLDMARRGADLKAVAAFHAVLAAQQPAVAGMVKAELLVAHGELDSMVTLDDVAAFRAEMAAADVRCRIDILPGARHGFTNPQATENGRKNGADLEYHEAAAETAWQNMLNLFGRLL</sequence>
<accession>A0A9X4E274</accession>
<protein>
    <submittedName>
        <fullName evidence="2">Dienelactone hydrolase family protein</fullName>
        <ecNumber evidence="3">3.1.-.-</ecNumber>
    </submittedName>
</protein>
<dbReference type="SUPFAM" id="SSF53474">
    <property type="entry name" value="alpha/beta-Hydrolases"/>
    <property type="match status" value="1"/>
</dbReference>